<evidence type="ECO:0000313" key="3">
    <source>
        <dbReference type="Proteomes" id="UP000705230"/>
    </source>
</evidence>
<reference evidence="2" key="1">
    <citation type="submission" date="2020-10" db="EMBL/GenBank/DDBJ databases">
        <title>Microbiome of the Black Sea water column analyzed by genome centric metagenomics.</title>
        <authorList>
            <person name="Cabello-Yeves P.J."/>
            <person name="Callieri C."/>
            <person name="Picazo A."/>
            <person name="Mehrshad M."/>
            <person name="Haro-Moreno J.M."/>
            <person name="Roda-Garcia J."/>
            <person name="Dzembekova N."/>
            <person name="Slabakova V."/>
            <person name="Slabakova N."/>
            <person name="Moncheva S."/>
            <person name="Rodriguez-Valera F."/>
        </authorList>
    </citation>
    <scope>NUCLEOTIDE SEQUENCE</scope>
    <source>
        <strain evidence="2">BS30m-G43</strain>
    </source>
</reference>
<gene>
    <name evidence="2" type="ORF">ISR29_03050</name>
</gene>
<evidence type="ECO:0000256" key="1">
    <source>
        <dbReference type="SAM" id="Phobius"/>
    </source>
</evidence>
<accession>A0A937JDL1</accession>
<proteinExistence type="predicted"/>
<keyword evidence="1" id="KW-1133">Transmembrane helix</keyword>
<feature type="transmembrane region" description="Helical" evidence="1">
    <location>
        <begin position="6"/>
        <end position="23"/>
    </location>
</feature>
<keyword evidence="1" id="KW-0812">Transmembrane</keyword>
<evidence type="ECO:0000313" key="2">
    <source>
        <dbReference type="EMBL" id="MBL6903159.1"/>
    </source>
</evidence>
<dbReference type="Proteomes" id="UP000705230">
    <property type="component" value="Unassembled WGS sequence"/>
</dbReference>
<comment type="caution">
    <text evidence="2">The sequence shown here is derived from an EMBL/GenBank/DDBJ whole genome shotgun (WGS) entry which is preliminary data.</text>
</comment>
<dbReference type="EMBL" id="JADHSG010000003">
    <property type="protein sequence ID" value="MBL6903159.1"/>
    <property type="molecule type" value="Genomic_DNA"/>
</dbReference>
<dbReference type="AlphaFoldDB" id="A0A937JDL1"/>
<sequence length="57" mass="6157">MSNLILTIIVIAALSAVVVLLNMSKKDKAGSKGITEAYTSKEGITRTAKKEREDHIV</sequence>
<keyword evidence="1" id="KW-0472">Membrane</keyword>
<name>A0A937JDL1_9GAMM</name>
<organism evidence="2 3">
    <name type="scientific">SAR86 cluster bacterium</name>
    <dbReference type="NCBI Taxonomy" id="2030880"/>
    <lineage>
        <taxon>Bacteria</taxon>
        <taxon>Pseudomonadati</taxon>
        <taxon>Pseudomonadota</taxon>
        <taxon>Gammaproteobacteria</taxon>
        <taxon>SAR86 cluster</taxon>
    </lineage>
</organism>
<protein>
    <submittedName>
        <fullName evidence="2">Uncharacterized protein</fullName>
    </submittedName>
</protein>